<feature type="compositionally biased region" description="Low complexity" evidence="2">
    <location>
        <begin position="221"/>
        <end position="244"/>
    </location>
</feature>
<accession>A0A6A3S2N3</accession>
<comment type="caution">
    <text evidence="4">The sequence shown here is derived from an EMBL/GenBank/DDBJ whole genome shotgun (WGS) entry which is preliminary data.</text>
</comment>
<dbReference type="Proteomes" id="UP000441208">
    <property type="component" value="Unassembled WGS sequence"/>
</dbReference>
<name>A0A6A3S2N3_9STRA</name>
<feature type="domain" description="DUF6818" evidence="3">
    <location>
        <begin position="115"/>
        <end position="194"/>
    </location>
</feature>
<dbReference type="Pfam" id="PF20681">
    <property type="entry name" value="DUF6818"/>
    <property type="match status" value="1"/>
</dbReference>
<feature type="compositionally biased region" description="Basic and acidic residues" evidence="2">
    <location>
        <begin position="397"/>
        <end position="406"/>
    </location>
</feature>
<feature type="compositionally biased region" description="Polar residues" evidence="2">
    <location>
        <begin position="92"/>
        <end position="101"/>
    </location>
</feature>
<evidence type="ECO:0000256" key="1">
    <source>
        <dbReference type="SAM" id="Coils"/>
    </source>
</evidence>
<evidence type="ECO:0000256" key="2">
    <source>
        <dbReference type="SAM" id="MobiDB-lite"/>
    </source>
</evidence>
<feature type="region of interest" description="Disordered" evidence="2">
    <location>
        <begin position="397"/>
        <end position="419"/>
    </location>
</feature>
<gene>
    <name evidence="4" type="ORF">PF007_g13957</name>
</gene>
<feature type="region of interest" description="Disordered" evidence="2">
    <location>
        <begin position="190"/>
        <end position="286"/>
    </location>
</feature>
<proteinExistence type="predicted"/>
<dbReference type="InterPro" id="IPR049203">
    <property type="entry name" value="DUF6818"/>
</dbReference>
<feature type="compositionally biased region" description="Low complexity" evidence="2">
    <location>
        <begin position="31"/>
        <end position="43"/>
    </location>
</feature>
<dbReference type="PANTHER" id="PTHR34409">
    <property type="entry name" value="SET DOMAIN-CONTAINING PROTEIN"/>
    <property type="match status" value="1"/>
</dbReference>
<evidence type="ECO:0000313" key="4">
    <source>
        <dbReference type="EMBL" id="KAE9104716.1"/>
    </source>
</evidence>
<feature type="compositionally biased region" description="Acidic residues" evidence="2">
    <location>
        <begin position="190"/>
        <end position="201"/>
    </location>
</feature>
<feature type="coiled-coil region" evidence="1">
    <location>
        <begin position="312"/>
        <end position="388"/>
    </location>
</feature>
<dbReference type="PANTHER" id="PTHR34409:SF1">
    <property type="entry name" value="MYB-LIKE DOMAIN-CONTAINING PROTEIN"/>
    <property type="match status" value="1"/>
</dbReference>
<evidence type="ECO:0000313" key="5">
    <source>
        <dbReference type="Proteomes" id="UP000441208"/>
    </source>
</evidence>
<organism evidence="4 5">
    <name type="scientific">Phytophthora fragariae</name>
    <dbReference type="NCBI Taxonomy" id="53985"/>
    <lineage>
        <taxon>Eukaryota</taxon>
        <taxon>Sar</taxon>
        <taxon>Stramenopiles</taxon>
        <taxon>Oomycota</taxon>
        <taxon>Peronosporomycetes</taxon>
        <taxon>Peronosporales</taxon>
        <taxon>Peronosporaceae</taxon>
        <taxon>Phytophthora</taxon>
    </lineage>
</organism>
<evidence type="ECO:0000259" key="3">
    <source>
        <dbReference type="Pfam" id="PF20681"/>
    </source>
</evidence>
<feature type="region of interest" description="Disordered" evidence="2">
    <location>
        <begin position="1"/>
        <end position="101"/>
    </location>
</feature>
<dbReference type="EMBL" id="QXFZ01000790">
    <property type="protein sequence ID" value="KAE9104716.1"/>
    <property type="molecule type" value="Genomic_DNA"/>
</dbReference>
<protein>
    <recommendedName>
        <fullName evidence="3">DUF6818 domain-containing protein</fullName>
    </recommendedName>
</protein>
<keyword evidence="1" id="KW-0175">Coiled coil</keyword>
<reference evidence="4 5" key="1">
    <citation type="submission" date="2018-08" db="EMBL/GenBank/DDBJ databases">
        <title>Genomic investigation of the strawberry pathogen Phytophthora fragariae indicates pathogenicity is determined by transcriptional variation in three key races.</title>
        <authorList>
            <person name="Adams T.M."/>
            <person name="Armitage A.D."/>
            <person name="Sobczyk M.K."/>
            <person name="Bates H.J."/>
            <person name="Dunwell J.M."/>
            <person name="Nellist C.F."/>
            <person name="Harrison R.J."/>
        </authorList>
    </citation>
    <scope>NUCLEOTIDE SEQUENCE [LARGE SCALE GENOMIC DNA]</scope>
    <source>
        <strain evidence="4 5">NOV-71</strain>
    </source>
</reference>
<feature type="compositionally biased region" description="Polar residues" evidence="2">
    <location>
        <begin position="256"/>
        <end position="273"/>
    </location>
</feature>
<sequence length="419" mass="46568">MRDDGAGKAASKGKGKARMKNTTTTLESDNEQSSQPEEQVQPSKTRKSKSRSASPELRGDGAKSRAKPKTSSADKGEAAKKTSKPKVKAGRSQGSQGYNESDTMALLTIVDEILPRGSNEWNQVRDLYNEQHAKVEGGASRTTESLKSRYRHVLMPHAPTGKTRCPATRELAVEISQRIARKVYNVTVDDEASMDSSDTDASEAGQSDGETKSQSQSDVNSCPSDDQPSQSSAAEAAPPQRQAPLPTATGSKRVRSSTNVPAQAFQRNTNAKTGQDKRVRRGSGSNVWAQHMEEQAAHRERREIQQFLSVQNASLQENNTALTNKLLALSTELDSKRDRIADLREVKQELNDRVRRSEETIHRLTDDNRRLQEQNQRLQTENERLSTEFRRFGEISRPNELHHESRQSPSDPQTAHLLF</sequence>
<dbReference type="AlphaFoldDB" id="A0A6A3S2N3"/>